<dbReference type="GO" id="GO:0008171">
    <property type="term" value="F:O-methyltransferase activity"/>
    <property type="evidence" value="ECO:0007669"/>
    <property type="project" value="InterPro"/>
</dbReference>
<dbReference type="RefSeq" id="WP_008476554.1">
    <property type="nucleotide sequence ID" value="NZ_CAGS01000144.1"/>
</dbReference>
<sequence length="192" mass="21114">MTAAEQVLHEIESQAKEKGWPIIGPEKGAVLVDVVRKHKPKRILEIGALVGYSSVLMAANLPEGGQVVSIEIDPVRVEQSRETQRRAGLADRCLVIQGDASEIITQLKGPWDMVFIDAVKEDYLHYLQEAEPALSPGAVIVADNVKLFAERVEPYLDYVRNSGRYSSSYHEFGSDAVEVSVFLASEDGPSFC</sequence>
<name>I4EFF0_9BACT</name>
<dbReference type="OrthoDB" id="9799672at2"/>
<keyword evidence="2 4" id="KW-0808">Transferase</keyword>
<evidence type="ECO:0000313" key="5">
    <source>
        <dbReference type="Proteomes" id="UP000004221"/>
    </source>
</evidence>
<keyword evidence="1 4" id="KW-0489">Methyltransferase</keyword>
<evidence type="ECO:0000256" key="3">
    <source>
        <dbReference type="ARBA" id="ARBA00022691"/>
    </source>
</evidence>
<dbReference type="AlphaFoldDB" id="I4EFF0"/>
<dbReference type="CDD" id="cd02440">
    <property type="entry name" value="AdoMet_MTases"/>
    <property type="match status" value="1"/>
</dbReference>
<proteinExistence type="predicted"/>
<accession>I4EFF0</accession>
<dbReference type="Proteomes" id="UP000004221">
    <property type="component" value="Unassembled WGS sequence"/>
</dbReference>
<evidence type="ECO:0000256" key="1">
    <source>
        <dbReference type="ARBA" id="ARBA00022603"/>
    </source>
</evidence>
<gene>
    <name evidence="4" type="ORF">NITHO_2280005</name>
</gene>
<keyword evidence="3" id="KW-0949">S-adenosyl-L-methionine</keyword>
<dbReference type="InterPro" id="IPR002935">
    <property type="entry name" value="SAM_O-MeTrfase"/>
</dbReference>
<evidence type="ECO:0000256" key="2">
    <source>
        <dbReference type="ARBA" id="ARBA00022679"/>
    </source>
</evidence>
<dbReference type="SUPFAM" id="SSF53335">
    <property type="entry name" value="S-adenosyl-L-methionine-dependent methyltransferases"/>
    <property type="match status" value="1"/>
</dbReference>
<dbReference type="PANTHER" id="PTHR43836:SF9">
    <property type="entry name" value="O-METHYLTRANSFERASE"/>
    <property type="match status" value="1"/>
</dbReference>
<keyword evidence="5" id="KW-1185">Reference proteome</keyword>
<reference evidence="4 5" key="1">
    <citation type="journal article" date="2012" name="ISME J.">
        <title>Nitrification expanded: discovery, physiology and genomics of a nitrite-oxidizing bacterium from the phylum Chloroflexi.</title>
        <authorList>
            <person name="Sorokin D.Y."/>
            <person name="Lucker S."/>
            <person name="Vejmelkova D."/>
            <person name="Kostrikina N.A."/>
            <person name="Kleerebezem R."/>
            <person name="Rijpstra W.I."/>
            <person name="Damste J.S."/>
            <person name="Le Paslier D."/>
            <person name="Muyzer G."/>
            <person name="Wagner M."/>
            <person name="van Loosdrecht M.C."/>
            <person name="Daims H."/>
        </authorList>
    </citation>
    <scope>NUCLEOTIDE SEQUENCE [LARGE SCALE GENOMIC DNA]</scope>
    <source>
        <strain evidence="5">none</strain>
    </source>
</reference>
<dbReference type="Gene3D" id="3.40.50.150">
    <property type="entry name" value="Vaccinia Virus protein VP39"/>
    <property type="match status" value="1"/>
</dbReference>
<dbReference type="GO" id="GO:0032259">
    <property type="term" value="P:methylation"/>
    <property type="evidence" value="ECO:0007669"/>
    <property type="project" value="UniProtKB-KW"/>
</dbReference>
<dbReference type="Pfam" id="PF01596">
    <property type="entry name" value="Methyltransf_3"/>
    <property type="match status" value="1"/>
</dbReference>
<comment type="caution">
    <text evidence="4">The sequence shown here is derived from an EMBL/GenBank/DDBJ whole genome shotgun (WGS) entry which is preliminary data.</text>
</comment>
<organism evidence="4 5">
    <name type="scientific">Nitrolancea hollandica Lb</name>
    <dbReference type="NCBI Taxonomy" id="1129897"/>
    <lineage>
        <taxon>Bacteria</taxon>
        <taxon>Pseudomonadati</taxon>
        <taxon>Thermomicrobiota</taxon>
        <taxon>Thermomicrobia</taxon>
        <taxon>Sphaerobacterales</taxon>
        <taxon>Sphaerobacterineae</taxon>
        <taxon>Sphaerobacteraceae</taxon>
        <taxon>Nitrolancea</taxon>
    </lineage>
</organism>
<dbReference type="InterPro" id="IPR029063">
    <property type="entry name" value="SAM-dependent_MTases_sf"/>
</dbReference>
<dbReference type="PROSITE" id="PS51682">
    <property type="entry name" value="SAM_OMT_I"/>
    <property type="match status" value="1"/>
</dbReference>
<protein>
    <submittedName>
        <fullName evidence="4">Putative O-methyltransferase</fullName>
    </submittedName>
</protein>
<evidence type="ECO:0000313" key="4">
    <source>
        <dbReference type="EMBL" id="CCF83412.1"/>
    </source>
</evidence>
<dbReference type="PANTHER" id="PTHR43836">
    <property type="entry name" value="CATECHOL O-METHYLTRANSFERASE 1-RELATED"/>
    <property type="match status" value="1"/>
</dbReference>
<dbReference type="EMBL" id="CAGS01000144">
    <property type="protein sequence ID" value="CCF83412.1"/>
    <property type="molecule type" value="Genomic_DNA"/>
</dbReference>